<protein>
    <recommendedName>
        <fullName evidence="6">FYVE-type domain-containing protein</fullName>
    </recommendedName>
</protein>
<dbReference type="InterPro" id="IPR017455">
    <property type="entry name" value="Znf_FYVE-rel"/>
</dbReference>
<dbReference type="PANTHER" id="PTHR43102">
    <property type="entry name" value="SLR1143 PROTEIN"/>
    <property type="match status" value="1"/>
</dbReference>
<evidence type="ECO:0000256" key="4">
    <source>
        <dbReference type="PROSITE-ProRule" id="PRU00091"/>
    </source>
</evidence>
<feature type="domain" description="FYVE-type" evidence="6">
    <location>
        <begin position="1743"/>
        <end position="1798"/>
    </location>
</feature>
<evidence type="ECO:0000259" key="6">
    <source>
        <dbReference type="PROSITE" id="PS50178"/>
    </source>
</evidence>
<keyword evidence="8" id="KW-1185">Reference proteome</keyword>
<evidence type="ECO:0000256" key="1">
    <source>
        <dbReference type="ARBA" id="ARBA00022723"/>
    </source>
</evidence>
<dbReference type="Gene3D" id="3.30.450.40">
    <property type="match status" value="2"/>
</dbReference>
<feature type="domain" description="FYVE-type" evidence="6">
    <location>
        <begin position="1008"/>
        <end position="1064"/>
    </location>
</feature>
<evidence type="ECO:0000256" key="3">
    <source>
        <dbReference type="ARBA" id="ARBA00022833"/>
    </source>
</evidence>
<comment type="caution">
    <text evidence="7">The sequence shown here is derived from an EMBL/GenBank/DDBJ whole genome shotgun (WGS) entry which is preliminary data.</text>
</comment>
<dbReference type="SMART" id="SM00065">
    <property type="entry name" value="GAF"/>
    <property type="match status" value="2"/>
</dbReference>
<evidence type="ECO:0000256" key="2">
    <source>
        <dbReference type="ARBA" id="ARBA00022771"/>
    </source>
</evidence>
<reference evidence="7 8" key="1">
    <citation type="journal article" date="2014" name="Genome Biol. Evol.">
        <title>The secreted proteins of Achlya hypogyna and Thraustotheca clavata identify the ancestral oomycete secretome and reveal gene acquisitions by horizontal gene transfer.</title>
        <authorList>
            <person name="Misner I."/>
            <person name="Blouin N."/>
            <person name="Leonard G."/>
            <person name="Richards T.A."/>
            <person name="Lane C.E."/>
        </authorList>
    </citation>
    <scope>NUCLEOTIDE SEQUENCE [LARGE SCALE GENOMIC DNA]</scope>
    <source>
        <strain evidence="7 8">ATCC 34112</strain>
    </source>
</reference>
<feature type="domain" description="FYVE-type" evidence="6">
    <location>
        <begin position="2202"/>
        <end position="2258"/>
    </location>
</feature>
<dbReference type="InterPro" id="IPR013083">
    <property type="entry name" value="Znf_RING/FYVE/PHD"/>
</dbReference>
<feature type="domain" description="FYVE-type" evidence="6">
    <location>
        <begin position="1513"/>
        <end position="1569"/>
    </location>
</feature>
<dbReference type="GO" id="GO:0008270">
    <property type="term" value="F:zinc ion binding"/>
    <property type="evidence" value="ECO:0007669"/>
    <property type="project" value="UniProtKB-KW"/>
</dbReference>
<feature type="domain" description="FYVE-type" evidence="6">
    <location>
        <begin position="596"/>
        <end position="649"/>
    </location>
</feature>
<dbReference type="SUPFAM" id="SSF57903">
    <property type="entry name" value="FYVE/PHD zinc finger"/>
    <property type="match status" value="15"/>
</dbReference>
<dbReference type="Gene3D" id="3.30.40.10">
    <property type="entry name" value="Zinc/RING finger domain, C3HC4 (zinc finger)"/>
    <property type="match status" value="15"/>
</dbReference>
<dbReference type="CDD" id="cd00065">
    <property type="entry name" value="FYVE_like_SF"/>
    <property type="match status" value="4"/>
</dbReference>
<dbReference type="PROSITE" id="PS50178">
    <property type="entry name" value="ZF_FYVE"/>
    <property type="match status" value="14"/>
</dbReference>
<dbReference type="EMBL" id="JNBS01002061">
    <property type="protein sequence ID" value="OQR95681.1"/>
    <property type="molecule type" value="Genomic_DNA"/>
</dbReference>
<feature type="domain" description="FYVE-type" evidence="6">
    <location>
        <begin position="758"/>
        <end position="819"/>
    </location>
</feature>
<keyword evidence="3" id="KW-0862">Zinc</keyword>
<dbReference type="Pfam" id="PF01590">
    <property type="entry name" value="GAF"/>
    <property type="match status" value="2"/>
</dbReference>
<feature type="domain" description="FYVE-type" evidence="6">
    <location>
        <begin position="916"/>
        <end position="973"/>
    </location>
</feature>
<feature type="domain" description="FYVE-type" evidence="6">
    <location>
        <begin position="2326"/>
        <end position="2388"/>
    </location>
</feature>
<feature type="region of interest" description="Disordered" evidence="5">
    <location>
        <begin position="1415"/>
        <end position="1450"/>
    </location>
</feature>
<sequence length="2433" mass="277360">KMAFDSLRGMQVDSDLDGQIEISKTIIPPKTFKSNRGGQKWPNKITFVYPEELVKEFIPKNKRSKCERCQRSFTLFRHKYHCQTCAEVYCSHCTTNQLALRPDGQSSFDVTMCWTCVHIGVVQSNFKNCKVIQKAVMALFHDPHYPPPNTNQLEHRILRLEAAHVVPYDRLMRKKLWVSLKDRSNCRACHDKFRFIMRKDHCRLCGEGFCFMCLYDILVSDVPNYDEWQVVPVCQACSTNTTKRIENDTASRYVAASTVSRSVAPRIRAASEAPPNFTRKNTLATLKSRPNEYRRGSNPDMLNDYPLDYSWGCQWPKAPTLPHEAERLQALRSFAILDTPRDDVFDIICELASNALKCPIAAVSLIDSERQWFKASVGLAQSEIPRDVAFCAHTIFFHDTMVVLDAKKDKRFAMNPLVTGPASVRFYAGAPIMTPSGQPIGTVFVFDSEPRQLGYSDIATLEKLAMVAMKNIEDRKEIASILSPPPTLPSVPEASVDIESSNVSTEAVVAQKQSTSPKEDKKNPLENMLMDLLCRTTDTQQQLASQQCAMFQTLGQHTAELDRLAHVARRMEAELFKEPEEEETFVLNPIVIEDEYKENASCFRCSKPFTLFRAKHYCHVCGEAICNSCLWALPLEPVRQPHHVCVSCYFIDKRIPTPENRGGRVEIVSNVAHVDDDTYSSEEEDQFPSNPIVWPPKQTHRAGLYRRNTMQSIGRTRSIPSPQKALTRHMSTPILKCPSLLTYIAHKYLVPPHEMVPKKQRTRCDRCYRAFTIFRHKNHCHTCGQVFCGYCTLIQLALRPDGKSSFRVRVCWTCVRIGSVQLHFGNCQSLQRIVMALFHYTQPPNTLQIPDRDVLTKVLRLEARSIVPYALVVPKKKWIPFSERSMCHACKEKFPFVMKKEHCHVLSLTDRVSQILKDRSCCSVCRRKFSYFRGKHNCNRCTREVCWECIRWAPLEAQGKDVTVCEPCYTTLKPNSVPGQLTRPSIKPFSKPFIGVKELLGSANVIPKRQRVRCGHCYRPFTILSLRYNCRTCGDVFCRDCTQSALALSPDGQSAFDVTVCRTCSIIGLHEGNYKNCIVLRKQTMSLFHDADFPYNTIHMDKDDVVLQILDLDTKDIIPSTRLVAKSRMVPLAERTTCHSCNGRFPFILQKNHCVTCGEAFCFVCLVHRFVATRPGHGSMYMTSQCIQCSAKQAAHANYLLYGDDEPPEPVIILPDLKMYQVEVNLWSYPWQQPPLLQDESEREKCLESYNILNTVGEKEFDFICDFAVYTLKCPIAAVSFMATDHQWFKACVGLRENIIPRNVSFCAHVIASKEPLIVLDTLNDERFVKNPLTQAGIRFYAGAPIIASTGYVVGTVFVCDLEPKEAFDHTCCEIVCSRCTWSLHIQGRDRQFHQVVVCVSCYFDKRIQDLVLSPDDEPYESFSNDRDEDDDTSSNDGDEDSYSEDVYPWSPTSERLDVVERKSIFDQVTHLKPLPEQVPEQIPRRKPSRLRPRRYAFVKRDDLLPKSELTPKKECTECERCQRSFKVLNRKYHCHTCGNVFCSHCSIHQFTAKGKGHALSRVRVCWTCAHVSIIQSSFRNCRRKQLTVSTLFHDPTFHPVQARNVEGRDIVTSVLQLEASSVIPYQKVLSKHQKHQSSWRECHACEGRFLFLLSKTFCRMCGEAFCPSCLENTLVSTAPSAPEMSKVKVCQACRLRHCEDVTKRFFVNCVLSNSYDGLRSDTFIAMNDIGPERLNPSQFIPLKERGACNVCTSSFTSLQDKFNCIFCGQVICKNCMQIKSIEDRAVNICVKCAPNTPSEANVDENVADVLSTEQWNNAHHSPHSQLASNGFPLIQEEYLLAPEKLMPMNTRTHCHRCCRQFGILRRKYHCRTCGDVYCAHCTLTQVATSSTNTTKEVTVCSLCYHVALVEATYANVHEQSQKVLENLHNTNYNPSTTNPFEQDTLTKVMRFELFDILGNEALIPRNQWVSTKEKTQCNKCHRRVPFILYKSHCSMCGEAFCVLCLHNILLLKVPSKMEMQLISVFANMTTLARKTSRRWTINQADLINTLKHTPLKDISTCTACLRKFSIFRSKYNCALCGKVMCRSCVLYLPVQDNQAAKHIYACELCLFHEQENRDQPPFQYIYEREEEPTDCLSTKEQVSETSLPHSPQEIVSAYNPQDSEAMTPMESPKVIEMTPNTGNPGPNRITFITHDELTLPIKKASKCTRCLRAFGFFRRQSACHTCGNMFCGHCTMTKLALRPDGQSSYDVTVCKTCIHIGMIQTNFKNCKTMQKLVLEQFHDPNYLPPTTDGTEYDDLTKIMRLECFDIIAYDHLIGKENWVSTKDRTQCLKCKNRVPFVMYKSHCHVCGEAYCLVCLHEILVTAIPNQADMQVVPICPSCHTTHYDNVTHQFFGTPASYAQHRESLSSTSDSFNPGTPPLPDNVPMSPAK</sequence>
<feature type="compositionally biased region" description="Polar residues" evidence="5">
    <location>
        <begin position="2409"/>
        <end position="2418"/>
    </location>
</feature>
<feature type="compositionally biased region" description="Acidic residues" evidence="5">
    <location>
        <begin position="1427"/>
        <end position="1444"/>
    </location>
</feature>
<dbReference type="SUPFAM" id="SSF55781">
    <property type="entry name" value="GAF domain-like"/>
    <property type="match status" value="2"/>
</dbReference>
<dbReference type="OrthoDB" id="303614at2759"/>
<accession>A0A1V9ZCN9</accession>
<feature type="non-terminal residue" evidence="7">
    <location>
        <position position="1"/>
    </location>
</feature>
<evidence type="ECO:0000313" key="8">
    <source>
        <dbReference type="Proteomes" id="UP000243217"/>
    </source>
</evidence>
<evidence type="ECO:0000313" key="7">
    <source>
        <dbReference type="EMBL" id="OQR95681.1"/>
    </source>
</evidence>
<feature type="domain" description="FYVE-type" evidence="6">
    <location>
        <begin position="1132"/>
        <end position="1194"/>
    </location>
</feature>
<dbReference type="InterPro" id="IPR003018">
    <property type="entry name" value="GAF"/>
</dbReference>
<feature type="region of interest" description="Disordered" evidence="5">
    <location>
        <begin position="2409"/>
        <end position="2433"/>
    </location>
</feature>
<dbReference type="InterPro" id="IPR000306">
    <property type="entry name" value="Znf_FYVE"/>
</dbReference>
<gene>
    <name evidence="7" type="ORF">THRCLA_12225</name>
</gene>
<keyword evidence="2 4" id="KW-0863">Zinc-finger</keyword>
<feature type="domain" description="FYVE-type" evidence="6">
    <location>
        <begin position="180"/>
        <end position="242"/>
    </location>
</feature>
<dbReference type="PANTHER" id="PTHR43102:SF2">
    <property type="entry name" value="GAF DOMAIN-CONTAINING PROTEIN"/>
    <property type="match status" value="1"/>
</dbReference>
<evidence type="ECO:0000256" key="5">
    <source>
        <dbReference type="SAM" id="MobiDB-lite"/>
    </source>
</evidence>
<dbReference type="SMART" id="SM00064">
    <property type="entry name" value="FYVE"/>
    <property type="match status" value="12"/>
</dbReference>
<proteinExistence type="predicted"/>
<dbReference type="Pfam" id="PF01363">
    <property type="entry name" value="FYVE"/>
    <property type="match status" value="14"/>
</dbReference>
<feature type="domain" description="FYVE-type" evidence="6">
    <location>
        <begin position="1637"/>
        <end position="1699"/>
    </location>
</feature>
<feature type="domain" description="FYVE-type" evidence="6">
    <location>
        <begin position="60"/>
        <end position="116"/>
    </location>
</feature>
<keyword evidence="1" id="KW-0479">Metal-binding</keyword>
<dbReference type="InterPro" id="IPR011011">
    <property type="entry name" value="Znf_FYVE_PHD"/>
</dbReference>
<dbReference type="STRING" id="74557.A0A1V9ZCN9"/>
<dbReference type="Proteomes" id="UP000243217">
    <property type="component" value="Unassembled WGS sequence"/>
</dbReference>
<dbReference type="InterPro" id="IPR029016">
    <property type="entry name" value="GAF-like_dom_sf"/>
</dbReference>
<feature type="domain" description="FYVE-type" evidence="6">
    <location>
        <begin position="2056"/>
        <end position="2115"/>
    </location>
</feature>
<feature type="domain" description="FYVE-type" evidence="6">
    <location>
        <begin position="1849"/>
        <end position="1905"/>
    </location>
</feature>
<name>A0A1V9ZCN9_9STRA</name>
<organism evidence="7 8">
    <name type="scientific">Thraustotheca clavata</name>
    <dbReference type="NCBI Taxonomy" id="74557"/>
    <lineage>
        <taxon>Eukaryota</taxon>
        <taxon>Sar</taxon>
        <taxon>Stramenopiles</taxon>
        <taxon>Oomycota</taxon>
        <taxon>Saprolegniomycetes</taxon>
        <taxon>Saprolegniales</taxon>
        <taxon>Achlyaceae</taxon>
        <taxon>Thraustotheca</taxon>
    </lineage>
</organism>